<name>A0A8C8RP23_9SAUR</name>
<dbReference type="Proteomes" id="UP000694393">
    <property type="component" value="Unplaced"/>
</dbReference>
<keyword evidence="5" id="KW-0391">Immunity</keyword>
<dbReference type="InterPro" id="IPR051287">
    <property type="entry name" value="TCR_variable_region"/>
</dbReference>
<evidence type="ECO:0000256" key="5">
    <source>
        <dbReference type="ARBA" id="ARBA00043266"/>
    </source>
</evidence>
<dbReference type="PROSITE" id="PS50835">
    <property type="entry name" value="IG_LIKE"/>
    <property type="match status" value="1"/>
</dbReference>
<evidence type="ECO:0000256" key="3">
    <source>
        <dbReference type="ARBA" id="ARBA00023170"/>
    </source>
</evidence>
<organism evidence="7 8">
    <name type="scientific">Pelusios castaneus</name>
    <name type="common">West African mud turtle</name>
    <dbReference type="NCBI Taxonomy" id="367368"/>
    <lineage>
        <taxon>Eukaryota</taxon>
        <taxon>Metazoa</taxon>
        <taxon>Chordata</taxon>
        <taxon>Craniata</taxon>
        <taxon>Vertebrata</taxon>
        <taxon>Euteleostomi</taxon>
        <taxon>Archelosauria</taxon>
        <taxon>Testudinata</taxon>
        <taxon>Testudines</taxon>
        <taxon>Pleurodira</taxon>
        <taxon>Pelomedusidae</taxon>
        <taxon>Pelusios</taxon>
    </lineage>
</organism>
<evidence type="ECO:0000313" key="8">
    <source>
        <dbReference type="Proteomes" id="UP000694393"/>
    </source>
</evidence>
<reference evidence="7" key="1">
    <citation type="submission" date="2025-08" db="UniProtKB">
        <authorList>
            <consortium name="Ensembl"/>
        </authorList>
    </citation>
    <scope>IDENTIFICATION</scope>
</reference>
<evidence type="ECO:0000256" key="2">
    <source>
        <dbReference type="ARBA" id="ARBA00023130"/>
    </source>
</evidence>
<sequence>YVCVHLPVCSVAGNSVTQLQRSSSATEGQRVKLNCQYSTTSFYLYWYQQLPKKPPQFLLRRHSGGSEYKPSTVAGRFSSQLDTGAKSFTLSIDGAQLIDSAVYFCALSDRTVPQTALGPLHKVSYSGV</sequence>
<dbReference type="InterPro" id="IPR013106">
    <property type="entry name" value="Ig_V-set"/>
</dbReference>
<dbReference type="SUPFAM" id="SSF48726">
    <property type="entry name" value="Immunoglobulin"/>
    <property type="match status" value="1"/>
</dbReference>
<dbReference type="InterPro" id="IPR003599">
    <property type="entry name" value="Ig_sub"/>
</dbReference>
<keyword evidence="5" id="KW-1279">T cell receptor</keyword>
<feature type="domain" description="Ig-like" evidence="6">
    <location>
        <begin position="7"/>
        <end position="126"/>
    </location>
</feature>
<evidence type="ECO:0000259" key="6">
    <source>
        <dbReference type="PROSITE" id="PS50835"/>
    </source>
</evidence>
<protein>
    <recommendedName>
        <fullName evidence="6">Ig-like domain-containing protein</fullName>
    </recommendedName>
</protein>
<dbReference type="InterPro" id="IPR036179">
    <property type="entry name" value="Ig-like_dom_sf"/>
</dbReference>
<reference evidence="7" key="2">
    <citation type="submission" date="2025-09" db="UniProtKB">
        <authorList>
            <consortium name="Ensembl"/>
        </authorList>
    </citation>
    <scope>IDENTIFICATION</scope>
</reference>
<dbReference type="InterPro" id="IPR007110">
    <property type="entry name" value="Ig-like_dom"/>
</dbReference>
<dbReference type="InterPro" id="IPR013783">
    <property type="entry name" value="Ig-like_fold"/>
</dbReference>
<accession>A0A8C8RP23</accession>
<dbReference type="Pfam" id="PF07686">
    <property type="entry name" value="V-set"/>
    <property type="match status" value="1"/>
</dbReference>
<evidence type="ECO:0000256" key="4">
    <source>
        <dbReference type="ARBA" id="ARBA00023319"/>
    </source>
</evidence>
<proteinExistence type="predicted"/>
<keyword evidence="8" id="KW-1185">Reference proteome</keyword>
<keyword evidence="2" id="KW-1064">Adaptive immunity</keyword>
<dbReference type="PANTHER" id="PTHR19367:SF45">
    <property type="entry name" value="IG-LIKE DOMAIN-CONTAINING PROTEIN"/>
    <property type="match status" value="1"/>
</dbReference>
<dbReference type="SMART" id="SM00409">
    <property type="entry name" value="IG"/>
    <property type="match status" value="1"/>
</dbReference>
<evidence type="ECO:0000313" key="7">
    <source>
        <dbReference type="Ensembl" id="ENSPCEP00000008781.1"/>
    </source>
</evidence>
<keyword evidence="3" id="KW-0675">Receptor</keyword>
<dbReference type="SMART" id="SM00406">
    <property type="entry name" value="IGv"/>
    <property type="match status" value="1"/>
</dbReference>
<keyword evidence="1" id="KW-0732">Signal</keyword>
<dbReference type="Ensembl" id="ENSPCET00000009094.1">
    <property type="protein sequence ID" value="ENSPCEP00000008781.1"/>
    <property type="gene ID" value="ENSPCEG00000007044.1"/>
</dbReference>
<keyword evidence="4" id="KW-0393">Immunoglobulin domain</keyword>
<evidence type="ECO:0000256" key="1">
    <source>
        <dbReference type="ARBA" id="ARBA00022729"/>
    </source>
</evidence>
<dbReference type="GO" id="GO:0042101">
    <property type="term" value="C:T cell receptor complex"/>
    <property type="evidence" value="ECO:0007669"/>
    <property type="project" value="UniProtKB-KW"/>
</dbReference>
<dbReference type="Gene3D" id="2.60.40.10">
    <property type="entry name" value="Immunoglobulins"/>
    <property type="match status" value="1"/>
</dbReference>
<dbReference type="GO" id="GO:0002250">
    <property type="term" value="P:adaptive immune response"/>
    <property type="evidence" value="ECO:0007669"/>
    <property type="project" value="UniProtKB-KW"/>
</dbReference>
<dbReference type="PANTHER" id="PTHR19367">
    <property type="entry name" value="T-CELL RECEPTOR ALPHA CHAIN V REGION"/>
    <property type="match status" value="1"/>
</dbReference>
<dbReference type="AlphaFoldDB" id="A0A8C8RP23"/>